<dbReference type="InterPro" id="IPR011009">
    <property type="entry name" value="Kinase-like_dom_sf"/>
</dbReference>
<protein>
    <submittedName>
        <fullName evidence="12">Transmembrane signal receptor</fullName>
    </submittedName>
</protein>
<keyword evidence="5" id="KW-0677">Repeat</keyword>
<keyword evidence="4 9" id="KW-0812">Transmembrane</keyword>
<dbReference type="InterPro" id="IPR000719">
    <property type="entry name" value="Prot_kinase_dom"/>
</dbReference>
<evidence type="ECO:0000256" key="7">
    <source>
        <dbReference type="ARBA" id="ARBA00023136"/>
    </source>
</evidence>
<name>A0AAV3NXZ2_LITER</name>
<dbReference type="EMBL" id="BAABME010000616">
    <property type="protein sequence ID" value="GAA0144204.1"/>
    <property type="molecule type" value="Genomic_DNA"/>
</dbReference>
<dbReference type="AlphaFoldDB" id="A0AAV3NXZ2"/>
<evidence type="ECO:0000256" key="3">
    <source>
        <dbReference type="ARBA" id="ARBA00022614"/>
    </source>
</evidence>
<feature type="transmembrane region" description="Helical" evidence="9">
    <location>
        <begin position="269"/>
        <end position="290"/>
    </location>
</feature>
<dbReference type="InterPro" id="IPR001611">
    <property type="entry name" value="Leu-rich_rpt"/>
</dbReference>
<dbReference type="Proteomes" id="UP001454036">
    <property type="component" value="Unassembled WGS sequence"/>
</dbReference>
<keyword evidence="3" id="KW-0433">Leucine-rich repeat</keyword>
<feature type="region of interest" description="Disordered" evidence="8">
    <location>
        <begin position="223"/>
        <end position="259"/>
    </location>
</feature>
<dbReference type="Gene3D" id="1.10.510.10">
    <property type="entry name" value="Transferase(Phosphotransferase) domain 1"/>
    <property type="match status" value="1"/>
</dbReference>
<feature type="chain" id="PRO_5043696816" evidence="10">
    <location>
        <begin position="29"/>
        <end position="703"/>
    </location>
</feature>
<dbReference type="PROSITE" id="PS50011">
    <property type="entry name" value="PROTEIN_KINASE_DOM"/>
    <property type="match status" value="1"/>
</dbReference>
<evidence type="ECO:0000313" key="13">
    <source>
        <dbReference type="Proteomes" id="UP001454036"/>
    </source>
</evidence>
<evidence type="ECO:0000256" key="4">
    <source>
        <dbReference type="ARBA" id="ARBA00022692"/>
    </source>
</evidence>
<comment type="caution">
    <text evidence="12">The sequence shown here is derived from an EMBL/GenBank/DDBJ whole genome shotgun (WGS) entry which is preliminary data.</text>
</comment>
<feature type="compositionally biased region" description="Basic and acidic residues" evidence="8">
    <location>
        <begin position="228"/>
        <end position="245"/>
    </location>
</feature>
<evidence type="ECO:0000256" key="8">
    <source>
        <dbReference type="SAM" id="MobiDB-lite"/>
    </source>
</evidence>
<dbReference type="Pfam" id="PF00069">
    <property type="entry name" value="Pkinase"/>
    <property type="match status" value="1"/>
</dbReference>
<comment type="subcellular location">
    <subcellularLocation>
        <location evidence="1">Membrane</location>
    </subcellularLocation>
</comment>
<comment type="similarity">
    <text evidence="2">Belongs to the protein kinase superfamily. Ser/Thr protein kinase family.</text>
</comment>
<keyword evidence="6 9" id="KW-1133">Transmembrane helix</keyword>
<dbReference type="InterPro" id="IPR008271">
    <property type="entry name" value="Ser/Thr_kinase_AS"/>
</dbReference>
<evidence type="ECO:0000259" key="11">
    <source>
        <dbReference type="PROSITE" id="PS50011"/>
    </source>
</evidence>
<keyword evidence="7 9" id="KW-0472">Membrane</keyword>
<evidence type="ECO:0000313" key="12">
    <source>
        <dbReference type="EMBL" id="GAA0144204.1"/>
    </source>
</evidence>
<keyword evidence="12" id="KW-0675">Receptor</keyword>
<gene>
    <name evidence="12" type="ORF">LIER_04711</name>
</gene>
<organism evidence="12 13">
    <name type="scientific">Lithospermum erythrorhizon</name>
    <name type="common">Purple gromwell</name>
    <name type="synonym">Lithospermum officinale var. erythrorhizon</name>
    <dbReference type="NCBI Taxonomy" id="34254"/>
    <lineage>
        <taxon>Eukaryota</taxon>
        <taxon>Viridiplantae</taxon>
        <taxon>Streptophyta</taxon>
        <taxon>Embryophyta</taxon>
        <taxon>Tracheophyta</taxon>
        <taxon>Spermatophyta</taxon>
        <taxon>Magnoliopsida</taxon>
        <taxon>eudicotyledons</taxon>
        <taxon>Gunneridae</taxon>
        <taxon>Pentapetalae</taxon>
        <taxon>asterids</taxon>
        <taxon>lamiids</taxon>
        <taxon>Boraginales</taxon>
        <taxon>Boraginaceae</taxon>
        <taxon>Boraginoideae</taxon>
        <taxon>Lithospermeae</taxon>
        <taxon>Lithospermum</taxon>
    </lineage>
</organism>
<dbReference type="SUPFAM" id="SSF56112">
    <property type="entry name" value="Protein kinase-like (PK-like)"/>
    <property type="match status" value="1"/>
</dbReference>
<dbReference type="InterPro" id="IPR046959">
    <property type="entry name" value="PRK1-6/SRF4-like"/>
</dbReference>
<dbReference type="Gene3D" id="3.30.200.20">
    <property type="entry name" value="Phosphorylase Kinase, domain 1"/>
    <property type="match status" value="1"/>
</dbReference>
<dbReference type="GO" id="GO:0004672">
    <property type="term" value="F:protein kinase activity"/>
    <property type="evidence" value="ECO:0007669"/>
    <property type="project" value="InterPro"/>
</dbReference>
<dbReference type="InterPro" id="IPR032675">
    <property type="entry name" value="LRR_dom_sf"/>
</dbReference>
<dbReference type="InterPro" id="IPR013210">
    <property type="entry name" value="LRR_N_plant-typ"/>
</dbReference>
<dbReference type="PANTHER" id="PTHR48007">
    <property type="entry name" value="LEUCINE-RICH REPEAT RECEPTOR-LIKE PROTEIN KINASE PXC1"/>
    <property type="match status" value="1"/>
</dbReference>
<evidence type="ECO:0000256" key="5">
    <source>
        <dbReference type="ARBA" id="ARBA00022737"/>
    </source>
</evidence>
<reference evidence="12 13" key="1">
    <citation type="submission" date="2024-01" db="EMBL/GenBank/DDBJ databases">
        <title>The complete chloroplast genome sequence of Lithospermum erythrorhizon: insights into the phylogenetic relationship among Boraginaceae species and the maternal lineages of purple gromwells.</title>
        <authorList>
            <person name="Okada T."/>
            <person name="Watanabe K."/>
        </authorList>
    </citation>
    <scope>NUCLEOTIDE SEQUENCE [LARGE SCALE GENOMIC DNA]</scope>
</reference>
<feature type="signal peptide" evidence="10">
    <location>
        <begin position="1"/>
        <end position="28"/>
    </location>
</feature>
<dbReference type="SMART" id="SM00220">
    <property type="entry name" value="S_TKc"/>
    <property type="match status" value="1"/>
</dbReference>
<evidence type="ECO:0000256" key="10">
    <source>
        <dbReference type="SAM" id="SignalP"/>
    </source>
</evidence>
<dbReference type="Pfam" id="PF08263">
    <property type="entry name" value="LRRNT_2"/>
    <property type="match status" value="1"/>
</dbReference>
<proteinExistence type="inferred from homology"/>
<dbReference type="Pfam" id="PF00560">
    <property type="entry name" value="LRR_1"/>
    <property type="match status" value="2"/>
</dbReference>
<evidence type="ECO:0000256" key="6">
    <source>
        <dbReference type="ARBA" id="ARBA00022989"/>
    </source>
</evidence>
<dbReference type="GO" id="GO:0005524">
    <property type="term" value="F:ATP binding"/>
    <property type="evidence" value="ECO:0007669"/>
    <property type="project" value="InterPro"/>
</dbReference>
<dbReference type="SUPFAM" id="SSF52058">
    <property type="entry name" value="L domain-like"/>
    <property type="match status" value="1"/>
</dbReference>
<dbReference type="PROSITE" id="PS00108">
    <property type="entry name" value="PROTEIN_KINASE_ST"/>
    <property type="match status" value="1"/>
</dbReference>
<keyword evidence="13" id="KW-1185">Reference proteome</keyword>
<dbReference type="GO" id="GO:0016020">
    <property type="term" value="C:membrane"/>
    <property type="evidence" value="ECO:0007669"/>
    <property type="project" value="UniProtKB-SubCell"/>
</dbReference>
<dbReference type="Gene3D" id="3.80.10.10">
    <property type="entry name" value="Ribonuclease Inhibitor"/>
    <property type="match status" value="2"/>
</dbReference>
<evidence type="ECO:0000256" key="2">
    <source>
        <dbReference type="ARBA" id="ARBA00008684"/>
    </source>
</evidence>
<dbReference type="PANTHER" id="PTHR48007:SF38">
    <property type="entry name" value="LEUCINE-RICH REPEAT PROTEIN KINASE FAMILY PROTEIN"/>
    <property type="match status" value="1"/>
</dbReference>
<keyword evidence="10" id="KW-0732">Signal</keyword>
<evidence type="ECO:0000256" key="1">
    <source>
        <dbReference type="ARBA" id="ARBA00004370"/>
    </source>
</evidence>
<accession>A0AAV3NXZ2</accession>
<sequence>MASTHAIISRNVTILLFGFLVFVAMANADDESDALLRLKVSFNNAGVLQSWVPGSNPCDEKEQWEGVRCSDGHVYFIRLEGLNLSNTIDVDALLQIPMLRTVSFTSNTFSGRIPAMNKLVGLRALYLADNQFSGEIPGDFFTEMKYLKKLWLSSNRFSGPIPTSLDKVPLMELHLENNSFSGSIPELNLESIADFSVANNNLTGPIPKGLLRFDEKTFEGNPGLCGEKAGKPCDEQISEKPKEGSKGSAPKQSEDQNSDGKDMYKMMSIWFMVACGVILAIMIAGIVFLWRKQKREAELPKENADVFDDEFGRPMDKEHVNMVSDMDHSGRMMTAEKENVNVVTDMNQSARMMPAEQKNVNHVVDEMNGSGAMLAVAKDPRASGVSMQVSDLVMVNDDKGKFGLPDLMKASAEVLGNGTMGSSYKATISNGLTVVVKRIKETNTIDRDAFDDQIRRLGGIRHKNVLMPLAYHYRAEEKLLITEYMPRGSLLYLLHGDRGSPNRELKWPVRLRIIQGIARGLFYIHTELSQLEVPHGDLKSSNVLLSNEYEPLLSDYGFCNLITRTQASQALSAYKSPEALNNGKVSPKCDVYCMGVIILELLTGKYPSQYLNSGKGGTDIVQWARSAISEGTEVELFDKDITSSASFLPEIKEFLHIGVACTEREPVKRLDIREAISRIEAFHSSSGPDESSRLTQSVSFGLL</sequence>
<feature type="domain" description="Protein kinase" evidence="11">
    <location>
        <begin position="409"/>
        <end position="683"/>
    </location>
</feature>
<evidence type="ECO:0000256" key="9">
    <source>
        <dbReference type="SAM" id="Phobius"/>
    </source>
</evidence>